<dbReference type="GO" id="GO:0005886">
    <property type="term" value="C:plasma membrane"/>
    <property type="evidence" value="ECO:0007669"/>
    <property type="project" value="UniProtKB-SubCell"/>
</dbReference>
<evidence type="ECO:0000313" key="15">
    <source>
        <dbReference type="Proteomes" id="UP000221222"/>
    </source>
</evidence>
<dbReference type="Gene3D" id="1.10.3720.10">
    <property type="entry name" value="MetI-like"/>
    <property type="match status" value="1"/>
</dbReference>
<keyword evidence="9 10" id="KW-0472">Membrane</keyword>
<keyword evidence="8 10" id="KW-1133">Transmembrane helix</keyword>
<comment type="similarity">
    <text evidence="3 11">Belongs to the binding-protein-dependent transport system permease family. CysTW subfamily.</text>
</comment>
<organism evidence="14 15">
    <name type="scientific">Malaciobacter molluscorum LMG 25693</name>
    <dbReference type="NCBI Taxonomy" id="870501"/>
    <lineage>
        <taxon>Bacteria</taxon>
        <taxon>Pseudomonadati</taxon>
        <taxon>Campylobacterota</taxon>
        <taxon>Epsilonproteobacteria</taxon>
        <taxon>Campylobacterales</taxon>
        <taxon>Arcobacteraceae</taxon>
        <taxon>Malaciobacter</taxon>
    </lineage>
</organism>
<evidence type="ECO:0000313" key="14">
    <source>
        <dbReference type="EMBL" id="PHO17706.1"/>
    </source>
</evidence>
<dbReference type="EMBL" id="NXFY01000013">
    <property type="protein sequence ID" value="PHO17706.1"/>
    <property type="molecule type" value="Genomic_DNA"/>
</dbReference>
<dbReference type="GO" id="GO:0015098">
    <property type="term" value="F:molybdate ion transmembrane transporter activity"/>
    <property type="evidence" value="ECO:0007669"/>
    <property type="project" value="UniProtKB-UniRule"/>
</dbReference>
<feature type="transmembrane region" description="Helical" evidence="10">
    <location>
        <begin position="6"/>
        <end position="31"/>
    </location>
</feature>
<dbReference type="PROSITE" id="PS50928">
    <property type="entry name" value="ABC_TM1"/>
    <property type="match status" value="1"/>
</dbReference>
<evidence type="ECO:0000256" key="6">
    <source>
        <dbReference type="ARBA" id="ARBA00022505"/>
    </source>
</evidence>
<dbReference type="NCBIfam" id="TIGR02141">
    <property type="entry name" value="modB_ABC"/>
    <property type="match status" value="1"/>
</dbReference>
<evidence type="ECO:0000256" key="9">
    <source>
        <dbReference type="ARBA" id="ARBA00023136"/>
    </source>
</evidence>
<dbReference type="PANTHER" id="PTHR30183">
    <property type="entry name" value="MOLYBDENUM TRANSPORT SYSTEM PERMEASE PROTEIN MODB"/>
    <property type="match status" value="1"/>
</dbReference>
<dbReference type="RefSeq" id="WP_099342764.1">
    <property type="nucleotide sequence ID" value="NZ_CP032098.1"/>
</dbReference>
<dbReference type="EMBL" id="CP032098">
    <property type="protein sequence ID" value="AXX92309.1"/>
    <property type="molecule type" value="Genomic_DNA"/>
</dbReference>
<dbReference type="Pfam" id="PF00528">
    <property type="entry name" value="BPD_transp_1"/>
    <property type="match status" value="1"/>
</dbReference>
<dbReference type="CDD" id="cd06261">
    <property type="entry name" value="TM_PBP2"/>
    <property type="match status" value="1"/>
</dbReference>
<keyword evidence="7 10" id="KW-0812">Transmembrane</keyword>
<evidence type="ECO:0000259" key="12">
    <source>
        <dbReference type="PROSITE" id="PS50928"/>
    </source>
</evidence>
<keyword evidence="15" id="KW-1185">Reference proteome</keyword>
<keyword evidence="6 11" id="KW-0500">Molybdenum</keyword>
<comment type="function">
    <text evidence="1 11">Part of the binding-protein-dependent transport system for molybdenum; probably responsible for the translocation of the substrate across the membrane.</text>
</comment>
<proteinExistence type="inferred from homology"/>
<gene>
    <name evidence="14" type="primary">modB</name>
    <name evidence="13" type="ORF">AMOL_1334</name>
    <name evidence="14" type="ORF">CPU12_08915</name>
</gene>
<feature type="domain" description="ABC transmembrane type-1" evidence="12">
    <location>
        <begin position="6"/>
        <end position="209"/>
    </location>
</feature>
<dbReference type="InterPro" id="IPR000515">
    <property type="entry name" value="MetI-like"/>
</dbReference>
<keyword evidence="5 11" id="KW-1003">Cell membrane</keyword>
<feature type="transmembrane region" description="Helical" evidence="10">
    <location>
        <begin position="80"/>
        <end position="102"/>
    </location>
</feature>
<dbReference type="Proteomes" id="UP000221222">
    <property type="component" value="Unassembled WGS sequence"/>
</dbReference>
<reference evidence="14 15" key="1">
    <citation type="submission" date="2017-09" db="EMBL/GenBank/DDBJ databases">
        <title>Arcobacter canalis sp. nov., a new species isolated from a water canal contaminated with urban sewage.</title>
        <authorList>
            <person name="Perez-Cataluna A."/>
            <person name="Salas-Masso N."/>
            <person name="Figueras M.J."/>
        </authorList>
    </citation>
    <scope>NUCLEOTIDE SEQUENCE [LARGE SCALE GENOMIC DNA]</scope>
    <source>
        <strain evidence="14 15">F98-3</strain>
    </source>
</reference>
<dbReference type="Proteomes" id="UP000262712">
    <property type="component" value="Chromosome"/>
</dbReference>
<evidence type="ECO:0000313" key="16">
    <source>
        <dbReference type="Proteomes" id="UP000262712"/>
    </source>
</evidence>
<evidence type="ECO:0000313" key="13">
    <source>
        <dbReference type="EMBL" id="AXX92309.1"/>
    </source>
</evidence>
<reference evidence="13 16" key="2">
    <citation type="submission" date="2018-08" db="EMBL/GenBank/DDBJ databases">
        <title>Complete genome of the Arcobacter molluscorum type strain LMG 25693.</title>
        <authorList>
            <person name="Miller W.G."/>
            <person name="Yee E."/>
            <person name="Bono J.L."/>
        </authorList>
    </citation>
    <scope>NUCLEOTIDE SEQUENCE [LARGE SCALE GENOMIC DNA]</scope>
    <source>
        <strain evidence="13 16">CECT 7696</strain>
    </source>
</reference>
<dbReference type="InterPro" id="IPR011867">
    <property type="entry name" value="ModB_ABC"/>
</dbReference>
<dbReference type="SUPFAM" id="SSF161098">
    <property type="entry name" value="MetI-like"/>
    <property type="match status" value="1"/>
</dbReference>
<dbReference type="AlphaFoldDB" id="A0A2G1DH84"/>
<evidence type="ECO:0000256" key="10">
    <source>
        <dbReference type="RuleBase" id="RU363032"/>
    </source>
</evidence>
<evidence type="ECO:0000256" key="7">
    <source>
        <dbReference type="ARBA" id="ARBA00022692"/>
    </source>
</evidence>
<protein>
    <recommendedName>
        <fullName evidence="11">Molybdenum transport system permease</fullName>
    </recommendedName>
</protein>
<accession>A0A2G1DH84</accession>
<evidence type="ECO:0000256" key="8">
    <source>
        <dbReference type="ARBA" id="ARBA00022989"/>
    </source>
</evidence>
<feature type="transmembrane region" description="Helical" evidence="10">
    <location>
        <begin position="143"/>
        <end position="170"/>
    </location>
</feature>
<sequence length="219" mass="24225">MIFNPLFLSIKTVGINLLLFLTIGVFLAFLLSKEKFRFKWLINTIVTLPLIFPPIAIGFFLLLLLGRDGIIGSFFYKFDITFIFCFPSLVIAGFIAGLPLMVKPLQSAIEQFPKNIIEASYLSGKSKLITLLFIILPSIKKSLLACLLISCARALGEVGITLMIGGNIIGKTDTISLAIYNAVFDGDYNLALILSGILIVISLIFFIILNFLQTNQKHI</sequence>
<evidence type="ECO:0000256" key="11">
    <source>
        <dbReference type="RuleBase" id="RU365097"/>
    </source>
</evidence>
<evidence type="ECO:0000256" key="2">
    <source>
        <dbReference type="ARBA" id="ARBA00004651"/>
    </source>
</evidence>
<evidence type="ECO:0000256" key="4">
    <source>
        <dbReference type="ARBA" id="ARBA00022448"/>
    </source>
</evidence>
<keyword evidence="4 10" id="KW-0813">Transport</keyword>
<name>A0A2G1DH84_9BACT</name>
<comment type="subcellular location">
    <subcellularLocation>
        <location evidence="2 10">Cell membrane</location>
        <topology evidence="2 10">Multi-pass membrane protein</topology>
    </subcellularLocation>
</comment>
<dbReference type="InterPro" id="IPR035906">
    <property type="entry name" value="MetI-like_sf"/>
</dbReference>
<evidence type="ECO:0000256" key="1">
    <source>
        <dbReference type="ARBA" id="ARBA00002949"/>
    </source>
</evidence>
<dbReference type="KEGG" id="amol:AMOL_1334"/>
<evidence type="ECO:0000256" key="5">
    <source>
        <dbReference type="ARBA" id="ARBA00022475"/>
    </source>
</evidence>
<evidence type="ECO:0000256" key="3">
    <source>
        <dbReference type="ARBA" id="ARBA00007069"/>
    </source>
</evidence>
<feature type="transmembrane region" description="Helical" evidence="10">
    <location>
        <begin position="40"/>
        <end position="65"/>
    </location>
</feature>
<feature type="transmembrane region" description="Helical" evidence="10">
    <location>
        <begin position="190"/>
        <end position="212"/>
    </location>
</feature>
<dbReference type="PANTHER" id="PTHR30183:SF8">
    <property type="entry name" value="MOLYBDENUM TRANSPORT SYSTEM PERMEASE"/>
    <property type="match status" value="1"/>
</dbReference>